<organism evidence="3 4">
    <name type="scientific">Rhodocollybia butyracea</name>
    <dbReference type="NCBI Taxonomy" id="206335"/>
    <lineage>
        <taxon>Eukaryota</taxon>
        <taxon>Fungi</taxon>
        <taxon>Dikarya</taxon>
        <taxon>Basidiomycota</taxon>
        <taxon>Agaricomycotina</taxon>
        <taxon>Agaricomycetes</taxon>
        <taxon>Agaricomycetidae</taxon>
        <taxon>Agaricales</taxon>
        <taxon>Marasmiineae</taxon>
        <taxon>Omphalotaceae</taxon>
        <taxon>Rhodocollybia</taxon>
    </lineage>
</organism>
<accession>A0A9P5P794</accession>
<dbReference type="EMBL" id="JADNRY010000366">
    <property type="protein sequence ID" value="KAF9058553.1"/>
    <property type="molecule type" value="Genomic_DNA"/>
</dbReference>
<keyword evidence="4" id="KW-1185">Reference proteome</keyword>
<keyword evidence="1" id="KW-0175">Coiled coil</keyword>
<comment type="caution">
    <text evidence="3">The sequence shown here is derived from an EMBL/GenBank/DDBJ whole genome shotgun (WGS) entry which is preliminary data.</text>
</comment>
<reference evidence="3" key="1">
    <citation type="submission" date="2020-11" db="EMBL/GenBank/DDBJ databases">
        <authorList>
            <consortium name="DOE Joint Genome Institute"/>
            <person name="Ahrendt S."/>
            <person name="Riley R."/>
            <person name="Andreopoulos W."/>
            <person name="Labutti K."/>
            <person name="Pangilinan J."/>
            <person name="Ruiz-Duenas F.J."/>
            <person name="Barrasa J.M."/>
            <person name="Sanchez-Garcia M."/>
            <person name="Camarero S."/>
            <person name="Miyauchi S."/>
            <person name="Serrano A."/>
            <person name="Linde D."/>
            <person name="Babiker R."/>
            <person name="Drula E."/>
            <person name="Ayuso-Fernandez I."/>
            <person name="Pacheco R."/>
            <person name="Padilla G."/>
            <person name="Ferreira P."/>
            <person name="Barriuso J."/>
            <person name="Kellner H."/>
            <person name="Castanera R."/>
            <person name="Alfaro M."/>
            <person name="Ramirez L."/>
            <person name="Pisabarro A.G."/>
            <person name="Kuo A."/>
            <person name="Tritt A."/>
            <person name="Lipzen A."/>
            <person name="He G."/>
            <person name="Yan M."/>
            <person name="Ng V."/>
            <person name="Cullen D."/>
            <person name="Martin F."/>
            <person name="Rosso M.-N."/>
            <person name="Henrissat B."/>
            <person name="Hibbett D."/>
            <person name="Martinez A.T."/>
            <person name="Grigoriev I.V."/>
        </authorList>
    </citation>
    <scope>NUCLEOTIDE SEQUENCE</scope>
    <source>
        <strain evidence="3">AH 40177</strain>
    </source>
</reference>
<gene>
    <name evidence="3" type="ORF">BDP27DRAFT_1432560</name>
</gene>
<dbReference type="OrthoDB" id="8062037at2759"/>
<evidence type="ECO:0000256" key="2">
    <source>
        <dbReference type="SAM" id="MobiDB-lite"/>
    </source>
</evidence>
<feature type="compositionally biased region" description="Basic and acidic residues" evidence="2">
    <location>
        <begin position="227"/>
        <end position="237"/>
    </location>
</feature>
<dbReference type="AlphaFoldDB" id="A0A9P5P794"/>
<evidence type="ECO:0000256" key="1">
    <source>
        <dbReference type="SAM" id="Coils"/>
    </source>
</evidence>
<feature type="coiled-coil region" evidence="1">
    <location>
        <begin position="118"/>
        <end position="145"/>
    </location>
</feature>
<dbReference type="Proteomes" id="UP000772434">
    <property type="component" value="Unassembled WGS sequence"/>
</dbReference>
<evidence type="ECO:0000313" key="3">
    <source>
        <dbReference type="EMBL" id="KAF9058553.1"/>
    </source>
</evidence>
<proteinExistence type="predicted"/>
<protein>
    <submittedName>
        <fullName evidence="3">Uncharacterized protein</fullName>
    </submittedName>
</protein>
<evidence type="ECO:0000313" key="4">
    <source>
        <dbReference type="Proteomes" id="UP000772434"/>
    </source>
</evidence>
<sequence>MGHTINFSVQVVDSVKRILVQWRRLDYDLLVGSLERSRSINSLRPDSSPTAAKEVLTGVNLALGKLEADTEVASQLLQAARNMEERLIPIFFRMQLEQDEKRALQDKVNLWQPRIQQVEASTAEVAQLKRELEKAKRANETITRESSRLSAGLETEVEGLRDQLLAERAISREKDKLVEQLVLEQENLKKERKLAKLKLKALAQSSSSSLRRFPSNGADDSLMVEPAARDPPRSSRS</sequence>
<feature type="compositionally biased region" description="Low complexity" evidence="2">
    <location>
        <begin position="202"/>
        <end position="212"/>
    </location>
</feature>
<name>A0A9P5P794_9AGAR</name>
<feature type="region of interest" description="Disordered" evidence="2">
    <location>
        <begin position="202"/>
        <end position="237"/>
    </location>
</feature>